<dbReference type="InterPro" id="IPR036597">
    <property type="entry name" value="Fido-like_dom_sf"/>
</dbReference>
<proteinExistence type="predicted"/>
<dbReference type="PANTHER" id="PTHR13504:SF40">
    <property type="entry name" value="FIDO DOMAIN-CONTAINING PROTEIN"/>
    <property type="match status" value="1"/>
</dbReference>
<gene>
    <name evidence="2" type="ORF">KIM372_14600</name>
</gene>
<dbReference type="SUPFAM" id="SSF140931">
    <property type="entry name" value="Fic-like"/>
    <property type="match status" value="1"/>
</dbReference>
<keyword evidence="3" id="KW-1185">Reference proteome</keyword>
<organism evidence="2 3">
    <name type="scientific">Bombiscardovia nodaiensis</name>
    <dbReference type="NCBI Taxonomy" id="2932181"/>
    <lineage>
        <taxon>Bacteria</taxon>
        <taxon>Bacillati</taxon>
        <taxon>Actinomycetota</taxon>
        <taxon>Actinomycetes</taxon>
        <taxon>Bifidobacteriales</taxon>
        <taxon>Bifidobacteriaceae</taxon>
        <taxon>Bombiscardovia</taxon>
    </lineage>
</organism>
<dbReference type="GO" id="GO:0051301">
    <property type="term" value="P:cell division"/>
    <property type="evidence" value="ECO:0007669"/>
    <property type="project" value="UniProtKB-KW"/>
</dbReference>
<dbReference type="Proteomes" id="UP001321766">
    <property type="component" value="Chromosome"/>
</dbReference>
<feature type="domain" description="Fido" evidence="1">
    <location>
        <begin position="143"/>
        <end position="298"/>
    </location>
</feature>
<evidence type="ECO:0000259" key="1">
    <source>
        <dbReference type="PROSITE" id="PS51459"/>
    </source>
</evidence>
<protein>
    <submittedName>
        <fullName evidence="2">Cell division protein Fic</fullName>
    </submittedName>
</protein>
<dbReference type="InterPro" id="IPR040198">
    <property type="entry name" value="Fido_containing"/>
</dbReference>
<dbReference type="Pfam" id="PF02661">
    <property type="entry name" value="Fic"/>
    <property type="match status" value="1"/>
</dbReference>
<reference evidence="2 3" key="1">
    <citation type="journal article" date="2023" name="Microbiol. Spectr.">
        <title>Symbiosis of Carpenter Bees with Uncharacterized Lactic Acid Bacteria Showing NAD Auxotrophy.</title>
        <authorList>
            <person name="Kawasaki S."/>
            <person name="Ozawa K."/>
            <person name="Mori T."/>
            <person name="Yamamoto A."/>
            <person name="Ito M."/>
            <person name="Ohkuma M."/>
            <person name="Sakamoto M."/>
            <person name="Matsutani M."/>
        </authorList>
    </citation>
    <scope>NUCLEOTIDE SEQUENCE [LARGE SCALE GENOMIC DNA]</scope>
    <source>
        <strain evidence="2 3">Kim37-2</strain>
    </source>
</reference>
<accession>A0ABN6SE87</accession>
<dbReference type="InterPro" id="IPR003812">
    <property type="entry name" value="Fido"/>
</dbReference>
<sequence>MHARLARRRLEADSAFRTGIVTGLGELFTALPRFLSLQLQGVELAERRLALMWAAMPGVAREEYCQRAISGELLATNAIEGVSSTRQETDLAVRSARESQGGQGKSAQGKSVRGKLARGKQVRFGETARLYWALSQGEVDVPRSLLDIRRMYDAVVGGEIAPADQPDGELFRSHDVSIQGPRGSEHRGVSGELRIGQALTQMMDMVANPGIPGLLAALMAHFVFEYVHPFYDGNGRTGRYLLALYLADDLTLPTVLSLSRAIADHKSEYDKAFRQAENKLNCGELTFFVSTILGFISQAQAELMARFEEQEGQQSKAQEACQQAKAQTNLSKPAASLLEALMEEHVLGTQEGMTLDAAAQRLDLGKQSARAYMSQLVDAGLAQYATRRPLSLTVSPTLAHQVEEA</sequence>
<name>A0ABN6SE87_9BIFI</name>
<evidence type="ECO:0000313" key="3">
    <source>
        <dbReference type="Proteomes" id="UP001321766"/>
    </source>
</evidence>
<evidence type="ECO:0000313" key="2">
    <source>
        <dbReference type="EMBL" id="BDR53553.1"/>
    </source>
</evidence>
<dbReference type="EMBL" id="AP026798">
    <property type="protein sequence ID" value="BDR53553.1"/>
    <property type="molecule type" value="Genomic_DNA"/>
</dbReference>
<dbReference type="PANTHER" id="PTHR13504">
    <property type="entry name" value="FIDO DOMAIN-CONTAINING PROTEIN DDB_G0283145"/>
    <property type="match status" value="1"/>
</dbReference>
<dbReference type="Gene3D" id="1.10.3290.10">
    <property type="entry name" value="Fido-like domain"/>
    <property type="match status" value="1"/>
</dbReference>
<keyword evidence="2" id="KW-0131">Cell cycle</keyword>
<keyword evidence="2" id="KW-0132">Cell division</keyword>
<dbReference type="PROSITE" id="PS51459">
    <property type="entry name" value="FIDO"/>
    <property type="match status" value="1"/>
</dbReference>